<proteinExistence type="predicted"/>
<organism evidence="2 3">
    <name type="scientific">Limnofasciculus baicalensis BBK-W-15</name>
    <dbReference type="NCBI Taxonomy" id="2699891"/>
    <lineage>
        <taxon>Bacteria</taxon>
        <taxon>Bacillati</taxon>
        <taxon>Cyanobacteriota</taxon>
        <taxon>Cyanophyceae</taxon>
        <taxon>Coleofasciculales</taxon>
        <taxon>Coleofasciculaceae</taxon>
        <taxon>Limnofasciculus</taxon>
        <taxon>Limnofasciculus baicalensis</taxon>
    </lineage>
</organism>
<gene>
    <name evidence="2" type="ORF">NJ959_26630</name>
</gene>
<dbReference type="RefSeq" id="WP_254014740.1">
    <property type="nucleotide sequence ID" value="NZ_JAMZMM010000454.1"/>
</dbReference>
<evidence type="ECO:0000313" key="3">
    <source>
        <dbReference type="Proteomes" id="UP001204953"/>
    </source>
</evidence>
<dbReference type="PANTHER" id="PTHR43581:SF2">
    <property type="entry name" value="EXCINUCLEASE ATPASE SUBUNIT"/>
    <property type="match status" value="1"/>
</dbReference>
<dbReference type="AlphaFoldDB" id="A0AAE3GXQ2"/>
<dbReference type="PANTHER" id="PTHR43581">
    <property type="entry name" value="ATP/GTP PHOSPHATASE"/>
    <property type="match status" value="1"/>
</dbReference>
<dbReference type="Gene3D" id="3.40.50.300">
    <property type="entry name" value="P-loop containing nucleotide triphosphate hydrolases"/>
    <property type="match status" value="1"/>
</dbReference>
<comment type="caution">
    <text evidence="2">The sequence shown here is derived from an EMBL/GenBank/DDBJ whole genome shotgun (WGS) entry which is preliminary data.</text>
</comment>
<dbReference type="Proteomes" id="UP001204953">
    <property type="component" value="Unassembled WGS sequence"/>
</dbReference>
<name>A0AAE3GXQ2_9CYAN</name>
<dbReference type="EMBL" id="JAMZMM010000454">
    <property type="protein sequence ID" value="MCP2732012.1"/>
    <property type="molecule type" value="Genomic_DNA"/>
</dbReference>
<dbReference type="SUPFAM" id="SSF52540">
    <property type="entry name" value="P-loop containing nucleoside triphosphate hydrolases"/>
    <property type="match status" value="1"/>
</dbReference>
<accession>A0AAE3GXQ2</accession>
<evidence type="ECO:0000259" key="1">
    <source>
        <dbReference type="Pfam" id="PF13175"/>
    </source>
</evidence>
<dbReference type="InterPro" id="IPR027417">
    <property type="entry name" value="P-loop_NTPase"/>
</dbReference>
<dbReference type="Pfam" id="PF13175">
    <property type="entry name" value="AAA_15"/>
    <property type="match status" value="1"/>
</dbReference>
<dbReference type="InterPro" id="IPR041685">
    <property type="entry name" value="AAA_GajA/Old/RecF-like"/>
</dbReference>
<dbReference type="InterPro" id="IPR051396">
    <property type="entry name" value="Bact_Antivir_Def_Nuclease"/>
</dbReference>
<protein>
    <submittedName>
        <fullName evidence="2">AAA family ATPase</fullName>
    </submittedName>
</protein>
<keyword evidence="3" id="KW-1185">Reference proteome</keyword>
<dbReference type="CDD" id="cd00267">
    <property type="entry name" value="ABC_ATPase"/>
    <property type="match status" value="1"/>
</dbReference>
<evidence type="ECO:0000313" key="2">
    <source>
        <dbReference type="EMBL" id="MCP2732012.1"/>
    </source>
</evidence>
<reference evidence="2" key="1">
    <citation type="submission" date="2022-06" db="EMBL/GenBank/DDBJ databases">
        <title>New cyanobacteria of genus Symplocastrum in benthos of Lake Baikal.</title>
        <authorList>
            <person name="Sorokovikova E."/>
            <person name="Tikhonova I."/>
            <person name="Krasnopeev A."/>
            <person name="Evseev P."/>
            <person name="Gladkikh A."/>
            <person name="Belykh O."/>
        </authorList>
    </citation>
    <scope>NUCLEOTIDE SEQUENCE</scope>
    <source>
        <strain evidence="2">BBK-W-15</strain>
    </source>
</reference>
<feature type="domain" description="Endonuclease GajA/Old nuclease/RecF-like AAA" evidence="1">
    <location>
        <begin position="1"/>
        <end position="366"/>
    </location>
</feature>
<sequence length="461" mass="52657">MKIKVKNLGALKQAEFTIGDFTIICGNNNTGKTYATYALFGFLYTWRRMFSIKIKKDQIDRLLADGVIRLDIQEYVEQALQIIAQGCQAYTKELPKIFAAVAERFKETQFQAILETKKITLLSKFYLETRFGDASLFSIAKTEQSTELVVTLLVEKENVKIPNDILEQIIADALKNIIFVPLFPRPFIASTERTGAAIFRKDLNFDRNRLFEEISDAGQNIDRTELLLKDYGDYALPIKTNVDFIRRLETIVKKSSFIAENHPDILADFADIIGGKYTVTHNDQLYYEPKGKGVKLSMDESSSAVRSLLDIGFYLRHEAQVGDLLMVDEPELNLHPENQRRVARLFARLVNLGIKIFITTHSDYIIKELNTLIMLNHDKPHLKRIAEAEGYRVEELISAEKIKVYIAEEASIIPEGKTRKTKCQTLTAADIHPELGIEARSFDTTIETMNRIQEAIFWGEE</sequence>